<keyword evidence="5" id="KW-1185">Reference proteome</keyword>
<reference evidence="4 5" key="1">
    <citation type="submission" date="2016-11" db="EMBL/GenBank/DDBJ databases">
        <title>Draft Genome Sequences of Nine Cyanobacterial Strains from Diverse Habitats.</title>
        <authorList>
            <person name="Zhu T."/>
            <person name="Hou S."/>
            <person name="Lu X."/>
            <person name="Hess W.R."/>
        </authorList>
    </citation>
    <scope>NUCLEOTIDE SEQUENCE [LARGE SCALE GENOMIC DNA]</scope>
    <source>
        <strain evidence="4 5">NIES-593</strain>
    </source>
</reference>
<evidence type="ECO:0000256" key="1">
    <source>
        <dbReference type="SAM" id="MobiDB-lite"/>
    </source>
</evidence>
<feature type="region of interest" description="Disordered" evidence="1">
    <location>
        <begin position="199"/>
        <end position="222"/>
    </location>
</feature>
<feature type="domain" description="DUF218" evidence="3">
    <location>
        <begin position="52"/>
        <end position="162"/>
    </location>
</feature>
<dbReference type="AlphaFoldDB" id="A0A1U7HC88"/>
<keyword evidence="2" id="KW-1133">Transmembrane helix</keyword>
<dbReference type="Pfam" id="PF02698">
    <property type="entry name" value="DUF218"/>
    <property type="match status" value="1"/>
</dbReference>
<protein>
    <recommendedName>
        <fullName evidence="3">DUF218 domain-containing protein</fullName>
    </recommendedName>
</protein>
<gene>
    <name evidence="4" type="ORF">NIES593_16390</name>
</gene>
<dbReference type="CDD" id="cd06259">
    <property type="entry name" value="YdcF-like"/>
    <property type="match status" value="1"/>
</dbReference>
<dbReference type="OrthoDB" id="9782395at2"/>
<feature type="transmembrane region" description="Helical" evidence="2">
    <location>
        <begin position="24"/>
        <end position="40"/>
    </location>
</feature>
<organism evidence="4 5">
    <name type="scientific">Hydrococcus rivularis NIES-593</name>
    <dbReference type="NCBI Taxonomy" id="1921803"/>
    <lineage>
        <taxon>Bacteria</taxon>
        <taxon>Bacillati</taxon>
        <taxon>Cyanobacteriota</taxon>
        <taxon>Cyanophyceae</taxon>
        <taxon>Pleurocapsales</taxon>
        <taxon>Hydrococcaceae</taxon>
        <taxon>Hydrococcus</taxon>
    </lineage>
</organism>
<dbReference type="STRING" id="1921803.NIES593_16390"/>
<dbReference type="InterPro" id="IPR003848">
    <property type="entry name" value="DUF218"/>
</dbReference>
<accession>A0A1U7HC88</accession>
<dbReference type="Proteomes" id="UP000186868">
    <property type="component" value="Unassembled WGS sequence"/>
</dbReference>
<feature type="compositionally biased region" description="Basic and acidic residues" evidence="1">
    <location>
        <begin position="211"/>
        <end position="222"/>
    </location>
</feature>
<keyword evidence="2" id="KW-0812">Transmembrane</keyword>
<evidence type="ECO:0000313" key="5">
    <source>
        <dbReference type="Proteomes" id="UP000186868"/>
    </source>
</evidence>
<dbReference type="EMBL" id="MRCB01000022">
    <property type="protein sequence ID" value="OKH21196.1"/>
    <property type="molecule type" value="Genomic_DNA"/>
</dbReference>
<comment type="caution">
    <text evidence="4">The sequence shown here is derived from an EMBL/GenBank/DDBJ whole genome shotgun (WGS) entry which is preliminary data.</text>
</comment>
<sequence>MPGKIPSIRQEVFVSQPRKTKKRFSLLLLPVIGVALWLGYKQGQSYLVKPEAAIVLGGHEDRERFAAKLAAQDPNISIWVSSGSPQKYVEKIFAEAGIDRDRLHLDYHAVDTVTNFTTLVDDLKAHGIDSVYLITSENHMRRALIIGEIVFGSRGIVIKPVSVPSDAPSEPIEKTLRDGARALLWLATGGTGETLIERESRNLQSIKHSGRSPEDFVDRDKS</sequence>
<evidence type="ECO:0000313" key="4">
    <source>
        <dbReference type="EMBL" id="OKH21196.1"/>
    </source>
</evidence>
<evidence type="ECO:0000256" key="2">
    <source>
        <dbReference type="SAM" id="Phobius"/>
    </source>
</evidence>
<name>A0A1U7HC88_9CYAN</name>
<proteinExistence type="predicted"/>
<keyword evidence="2" id="KW-0472">Membrane</keyword>
<evidence type="ECO:0000259" key="3">
    <source>
        <dbReference type="Pfam" id="PF02698"/>
    </source>
</evidence>
<dbReference type="RefSeq" id="WP_073600613.1">
    <property type="nucleotide sequence ID" value="NZ_MRCB01000022.1"/>
</dbReference>